<reference evidence="2" key="1">
    <citation type="submission" date="2018-06" db="EMBL/GenBank/DDBJ databases">
        <authorList>
            <person name="Zhirakovskaya E."/>
        </authorList>
    </citation>
    <scope>NUCLEOTIDE SEQUENCE</scope>
</reference>
<dbReference type="GO" id="GO:0003774">
    <property type="term" value="F:cytoskeletal motor activity"/>
    <property type="evidence" value="ECO:0007669"/>
    <property type="project" value="InterPro"/>
</dbReference>
<dbReference type="GO" id="GO:0006935">
    <property type="term" value="P:chemotaxis"/>
    <property type="evidence" value="ECO:0007669"/>
    <property type="project" value="InterPro"/>
</dbReference>
<dbReference type="GO" id="GO:0009288">
    <property type="term" value="C:bacterial-type flagellum"/>
    <property type="evidence" value="ECO:0007669"/>
    <property type="project" value="InterPro"/>
</dbReference>
<dbReference type="GO" id="GO:0071973">
    <property type="term" value="P:bacterial-type flagellum-dependent cell motility"/>
    <property type="evidence" value="ECO:0007669"/>
    <property type="project" value="InterPro"/>
</dbReference>
<keyword evidence="2" id="KW-0966">Cell projection</keyword>
<name>A0A3B0S1Z1_9ZZZZ</name>
<evidence type="ECO:0000313" key="2">
    <source>
        <dbReference type="EMBL" id="VAV97762.1"/>
    </source>
</evidence>
<keyword evidence="2" id="KW-0282">Flagellum</keyword>
<dbReference type="InterPro" id="IPR000090">
    <property type="entry name" value="Flg_Motor_Flig"/>
</dbReference>
<organism evidence="2">
    <name type="scientific">hydrothermal vent metagenome</name>
    <dbReference type="NCBI Taxonomy" id="652676"/>
    <lineage>
        <taxon>unclassified sequences</taxon>
        <taxon>metagenomes</taxon>
        <taxon>ecological metagenomes</taxon>
    </lineage>
</organism>
<dbReference type="PRINTS" id="PR00954">
    <property type="entry name" value="FLGMOTORFLIG"/>
</dbReference>
<keyword evidence="2" id="KW-0969">Cilium</keyword>
<dbReference type="Gene3D" id="1.10.220.30">
    <property type="match status" value="1"/>
</dbReference>
<dbReference type="InterPro" id="IPR011002">
    <property type="entry name" value="FliG_a-hlx"/>
</dbReference>
<dbReference type="PANTHER" id="PTHR30534">
    <property type="entry name" value="FLAGELLAR MOTOR SWITCH PROTEIN FLIG"/>
    <property type="match status" value="1"/>
</dbReference>
<dbReference type="AlphaFoldDB" id="A0A3B0S1Z1"/>
<dbReference type="Pfam" id="PF01706">
    <property type="entry name" value="FliG_C"/>
    <property type="match status" value="1"/>
</dbReference>
<sequence length="107" mass="11542">MSKKIEEEMFVFDDLIELDDKNLGAVLRGVDNEPLILALKGAKPELAQKMFGCMSSRAAQSIQDEMEEGGPVPKEEVVAAQKMVVAQARAMAEDGSINLGGKGDDFV</sequence>
<protein>
    <submittedName>
        <fullName evidence="2">Flagellar motor switch protein FliG</fullName>
    </submittedName>
</protein>
<accession>A0A3B0S1Z1</accession>
<dbReference type="EMBL" id="UOEF01000253">
    <property type="protein sequence ID" value="VAV97762.1"/>
    <property type="molecule type" value="Genomic_DNA"/>
</dbReference>
<gene>
    <name evidence="2" type="ORF">MNBD_ALPHA04-490</name>
</gene>
<feature type="domain" description="Flagellar motor switch protein FliG C-terminal" evidence="1">
    <location>
        <begin position="2"/>
        <end position="99"/>
    </location>
</feature>
<proteinExistence type="predicted"/>
<dbReference type="PANTHER" id="PTHR30534:SF0">
    <property type="entry name" value="FLAGELLAR MOTOR SWITCH PROTEIN FLIG"/>
    <property type="match status" value="1"/>
</dbReference>
<evidence type="ECO:0000259" key="1">
    <source>
        <dbReference type="Pfam" id="PF01706"/>
    </source>
</evidence>
<dbReference type="SUPFAM" id="SSF48029">
    <property type="entry name" value="FliG"/>
    <property type="match status" value="1"/>
</dbReference>
<dbReference type="InterPro" id="IPR023087">
    <property type="entry name" value="Flg_Motor_Flig_C"/>
</dbReference>